<evidence type="ECO:0000313" key="8">
    <source>
        <dbReference type="Proteomes" id="UP000549394"/>
    </source>
</evidence>
<dbReference type="Pfam" id="PF02204">
    <property type="entry name" value="VPS9"/>
    <property type="match status" value="1"/>
</dbReference>
<keyword evidence="1" id="KW-0479">Metal-binding</keyword>
<evidence type="ECO:0000256" key="2">
    <source>
        <dbReference type="ARBA" id="ARBA00022771"/>
    </source>
</evidence>
<dbReference type="SUPFAM" id="SSF57716">
    <property type="entry name" value="Glucocorticoid receptor-like (DNA-binding domain)"/>
    <property type="match status" value="1"/>
</dbReference>
<dbReference type="GO" id="GO:0031267">
    <property type="term" value="F:small GTPase binding"/>
    <property type="evidence" value="ECO:0007669"/>
    <property type="project" value="TreeGrafter"/>
</dbReference>
<dbReference type="SUPFAM" id="SSF109993">
    <property type="entry name" value="VPS9 domain"/>
    <property type="match status" value="1"/>
</dbReference>
<name>A0A7I8WBS6_9ANNE</name>
<dbReference type="GO" id="GO:0005829">
    <property type="term" value="C:cytosol"/>
    <property type="evidence" value="ECO:0007669"/>
    <property type="project" value="TreeGrafter"/>
</dbReference>
<dbReference type="GO" id="GO:0005085">
    <property type="term" value="F:guanyl-nucleotide exchange factor activity"/>
    <property type="evidence" value="ECO:0007669"/>
    <property type="project" value="InterPro"/>
</dbReference>
<evidence type="ECO:0000259" key="5">
    <source>
        <dbReference type="PROSITE" id="PS51036"/>
    </source>
</evidence>
<comment type="caution">
    <text evidence="7">The sequence shown here is derived from an EMBL/GenBank/DDBJ whole genome shotgun (WGS) entry which is preliminary data.</text>
</comment>
<dbReference type="Gene3D" id="1.20.5.4770">
    <property type="match status" value="1"/>
</dbReference>
<dbReference type="InterPro" id="IPR003123">
    <property type="entry name" value="VPS9"/>
</dbReference>
<dbReference type="Proteomes" id="UP000549394">
    <property type="component" value="Unassembled WGS sequence"/>
</dbReference>
<evidence type="ECO:0000256" key="1">
    <source>
        <dbReference type="ARBA" id="ARBA00022723"/>
    </source>
</evidence>
<dbReference type="OrthoDB" id="300289at2759"/>
<dbReference type="GO" id="GO:0030139">
    <property type="term" value="C:endocytic vesicle"/>
    <property type="evidence" value="ECO:0007669"/>
    <property type="project" value="TreeGrafter"/>
</dbReference>
<dbReference type="PANTHER" id="PTHR23101:SF122">
    <property type="entry name" value="RABAPTIN-5-ASSOCIATED EXCHANGE FACTOR FOR RAB5"/>
    <property type="match status" value="1"/>
</dbReference>
<accession>A0A7I8WBS6</accession>
<dbReference type="InterPro" id="IPR045046">
    <property type="entry name" value="Vps9-like"/>
</dbReference>
<reference evidence="7 8" key="1">
    <citation type="submission" date="2020-08" db="EMBL/GenBank/DDBJ databases">
        <authorList>
            <person name="Hejnol A."/>
        </authorList>
    </citation>
    <scope>NUCLEOTIDE SEQUENCE [LARGE SCALE GENOMIC DNA]</scope>
</reference>
<dbReference type="GO" id="GO:0003677">
    <property type="term" value="F:DNA binding"/>
    <property type="evidence" value="ECO:0007669"/>
    <property type="project" value="InterPro"/>
</dbReference>
<evidence type="ECO:0000256" key="3">
    <source>
        <dbReference type="ARBA" id="ARBA00022833"/>
    </source>
</evidence>
<organism evidence="7 8">
    <name type="scientific">Dimorphilus gyrociliatus</name>
    <dbReference type="NCBI Taxonomy" id="2664684"/>
    <lineage>
        <taxon>Eukaryota</taxon>
        <taxon>Metazoa</taxon>
        <taxon>Spiralia</taxon>
        <taxon>Lophotrochozoa</taxon>
        <taxon>Annelida</taxon>
        <taxon>Polychaeta</taxon>
        <taxon>Polychaeta incertae sedis</taxon>
        <taxon>Dinophilidae</taxon>
        <taxon>Dimorphilus</taxon>
    </lineage>
</organism>
<keyword evidence="2" id="KW-0863">Zinc-finger</keyword>
<dbReference type="InterPro" id="IPR037191">
    <property type="entry name" value="VPS9_dom_sf"/>
</dbReference>
<dbReference type="GO" id="GO:0016192">
    <property type="term" value="P:vesicle-mediated transport"/>
    <property type="evidence" value="ECO:0007669"/>
    <property type="project" value="InterPro"/>
</dbReference>
<gene>
    <name evidence="7" type="ORF">DGYR_LOCUS12951</name>
</gene>
<sequence length="475" mass="53393">MFSKKKPSKIHIETVKMCKNKCGFYGNVQWQGYCSSCWREYNRENLKKTNHKTLPIPKQIVGIDESSDVPKSSPKTERKRRLKDVLKRKIDGKDSQEDRVNPYAQLTESLGKSKKDGALEILKKTRNVVDKIKSGITVENSSDIVQELYNSVAEKLETENAFIKLNMSERRTILDKLEKCVCQLTYSEVFSPPDDEQEDLTLQNRIRSLHWLNAQLLDAGIDETKPAASEALDSAIHAIVDLNSKQTPSDKLECIMLCSQHIMTALKASSDQPVSADNFLPALIFVVLRANPPLLKSNESYIMRFASPERLGSGEQAYYFTNLSGALQFIAQLDADSLSMPYEEFERYMRGEAIPGDPGKVYGCEQLRLMKLNFTVLEELLVGQKSLANEVEMLQTDMINFEQDFRRKLTEVIEKTPISLKKPIAPDAETPTDGSMLPSPLIPQSTGTLASIPVTTCFTGSTFEIDNSDETPSLL</sequence>
<dbReference type="SMART" id="SM00167">
    <property type="entry name" value="VPS9"/>
    <property type="match status" value="1"/>
</dbReference>
<dbReference type="PROSITE" id="PS51036">
    <property type="entry name" value="ZF_A20"/>
    <property type="match status" value="1"/>
</dbReference>
<feature type="domain" description="VPS9" evidence="6">
    <location>
        <begin position="196"/>
        <end position="339"/>
    </location>
</feature>
<evidence type="ECO:0000313" key="7">
    <source>
        <dbReference type="EMBL" id="CAD5125602.1"/>
    </source>
</evidence>
<feature type="region of interest" description="Disordered" evidence="4">
    <location>
        <begin position="62"/>
        <end position="81"/>
    </location>
</feature>
<dbReference type="InterPro" id="IPR002653">
    <property type="entry name" value="Znf_A20"/>
</dbReference>
<feature type="domain" description="A20-type" evidence="5">
    <location>
        <begin position="12"/>
        <end position="46"/>
    </location>
</feature>
<dbReference type="SMART" id="SM00259">
    <property type="entry name" value="ZnF_A20"/>
    <property type="match status" value="1"/>
</dbReference>
<evidence type="ECO:0000259" key="6">
    <source>
        <dbReference type="PROSITE" id="PS51205"/>
    </source>
</evidence>
<protein>
    <submittedName>
        <fullName evidence="7">DgyrCDS13803</fullName>
    </submittedName>
</protein>
<dbReference type="PANTHER" id="PTHR23101">
    <property type="entry name" value="RAB GDP/GTP EXCHANGE FACTOR"/>
    <property type="match status" value="1"/>
</dbReference>
<dbReference type="PROSITE" id="PS51205">
    <property type="entry name" value="VPS9"/>
    <property type="match status" value="1"/>
</dbReference>
<dbReference type="GO" id="GO:0008270">
    <property type="term" value="F:zinc ion binding"/>
    <property type="evidence" value="ECO:0007669"/>
    <property type="project" value="UniProtKB-KW"/>
</dbReference>
<dbReference type="Gene3D" id="1.20.1050.80">
    <property type="entry name" value="VPS9 domain"/>
    <property type="match status" value="1"/>
</dbReference>
<keyword evidence="3" id="KW-0862">Zinc</keyword>
<evidence type="ECO:0000256" key="4">
    <source>
        <dbReference type="SAM" id="MobiDB-lite"/>
    </source>
</evidence>
<dbReference type="Pfam" id="PF01754">
    <property type="entry name" value="zf-A20"/>
    <property type="match status" value="1"/>
</dbReference>
<proteinExistence type="predicted"/>
<dbReference type="EMBL" id="CAJFCJ010000028">
    <property type="protein sequence ID" value="CAD5125602.1"/>
    <property type="molecule type" value="Genomic_DNA"/>
</dbReference>
<dbReference type="AlphaFoldDB" id="A0A7I8WBS6"/>
<keyword evidence="8" id="KW-1185">Reference proteome</keyword>
<dbReference type="Gene3D" id="1.10.246.120">
    <property type="match status" value="1"/>
</dbReference>